<keyword evidence="12 16" id="KW-0560">Oxidoreductase</keyword>
<evidence type="ECO:0000256" key="6">
    <source>
        <dbReference type="ARBA" id="ARBA00022618"/>
    </source>
</evidence>
<dbReference type="AlphaFoldDB" id="A0A2H0ECF4"/>
<dbReference type="InterPro" id="IPR036635">
    <property type="entry name" value="MurB_C_sf"/>
</dbReference>
<dbReference type="PANTHER" id="PTHR21071:SF4">
    <property type="entry name" value="UDP-N-ACETYLENOLPYRUVOYLGLUCOSAMINE REDUCTASE"/>
    <property type="match status" value="1"/>
</dbReference>
<dbReference type="Gene3D" id="3.90.78.10">
    <property type="entry name" value="UDP-N-acetylenolpyruvoylglucosamine reductase, C-terminal domain"/>
    <property type="match status" value="1"/>
</dbReference>
<feature type="active site" evidence="16">
    <location>
        <position position="185"/>
    </location>
</feature>
<dbReference type="InterPro" id="IPR016167">
    <property type="entry name" value="FAD-bd_PCMH_sub1"/>
</dbReference>
<keyword evidence="11 16" id="KW-0573">Peptidoglycan synthesis</keyword>
<keyword evidence="6 16" id="KW-0132">Cell division</keyword>
<dbReference type="Pfam" id="PF02873">
    <property type="entry name" value="MurB_C"/>
    <property type="match status" value="1"/>
</dbReference>
<reference evidence="18 19" key="1">
    <citation type="submission" date="2017-09" db="EMBL/GenBank/DDBJ databases">
        <title>Depth-based differentiation of microbial function through sediment-hosted aquifers and enrichment of novel symbionts in the deep terrestrial subsurface.</title>
        <authorList>
            <person name="Probst A.J."/>
            <person name="Ladd B."/>
            <person name="Jarett J.K."/>
            <person name="Geller-Mcgrath D.E."/>
            <person name="Sieber C.M."/>
            <person name="Emerson J.B."/>
            <person name="Anantharaman K."/>
            <person name="Thomas B.C."/>
            <person name="Malmstrom R."/>
            <person name="Stieglmeier M."/>
            <person name="Klingl A."/>
            <person name="Woyke T."/>
            <person name="Ryan C.M."/>
            <person name="Banfield J.F."/>
        </authorList>
    </citation>
    <scope>NUCLEOTIDE SEQUENCE [LARGE SCALE GENOMIC DNA]</scope>
    <source>
        <strain evidence="18">CG18_big_fil_WC_8_21_14_2_50_39_7</strain>
    </source>
</reference>
<evidence type="ECO:0000256" key="4">
    <source>
        <dbReference type="ARBA" id="ARBA00004752"/>
    </source>
</evidence>
<dbReference type="PROSITE" id="PS51387">
    <property type="entry name" value="FAD_PCMH"/>
    <property type="match status" value="1"/>
</dbReference>
<keyword evidence="5 16" id="KW-0963">Cytoplasm</keyword>
<evidence type="ECO:0000313" key="18">
    <source>
        <dbReference type="EMBL" id="PIP92114.1"/>
    </source>
</evidence>
<keyword evidence="10 16" id="KW-0133">Cell shape</keyword>
<evidence type="ECO:0000256" key="12">
    <source>
        <dbReference type="ARBA" id="ARBA00023002"/>
    </source>
</evidence>
<dbReference type="SUPFAM" id="SSF56194">
    <property type="entry name" value="Uridine diphospho-N-Acetylenolpyruvylglucosamine reductase, MurB, C-terminal domain"/>
    <property type="match status" value="1"/>
</dbReference>
<dbReference type="UniPathway" id="UPA00219"/>
<name>A0A2H0ECF4_9BACT</name>
<evidence type="ECO:0000256" key="15">
    <source>
        <dbReference type="ARBA" id="ARBA00048914"/>
    </source>
</evidence>
<keyword evidence="8 16" id="KW-0274">FAD</keyword>
<dbReference type="HAMAP" id="MF_00037">
    <property type="entry name" value="MurB"/>
    <property type="match status" value="1"/>
</dbReference>
<dbReference type="InterPro" id="IPR016166">
    <property type="entry name" value="FAD-bd_PCMH"/>
</dbReference>
<evidence type="ECO:0000256" key="3">
    <source>
        <dbReference type="ARBA" id="ARBA00004496"/>
    </source>
</evidence>
<evidence type="ECO:0000256" key="10">
    <source>
        <dbReference type="ARBA" id="ARBA00022960"/>
    </source>
</evidence>
<evidence type="ECO:0000256" key="2">
    <source>
        <dbReference type="ARBA" id="ARBA00003921"/>
    </source>
</evidence>
<dbReference type="GO" id="GO:0008360">
    <property type="term" value="P:regulation of cell shape"/>
    <property type="evidence" value="ECO:0007669"/>
    <property type="project" value="UniProtKB-KW"/>
</dbReference>
<keyword evidence="13 16" id="KW-0131">Cell cycle</keyword>
<comment type="catalytic activity">
    <reaction evidence="15 16">
        <text>UDP-N-acetyl-alpha-D-muramate + NADP(+) = UDP-N-acetyl-3-O-(1-carboxyvinyl)-alpha-D-glucosamine + NADPH + H(+)</text>
        <dbReference type="Rhea" id="RHEA:12248"/>
        <dbReference type="ChEBI" id="CHEBI:15378"/>
        <dbReference type="ChEBI" id="CHEBI:57783"/>
        <dbReference type="ChEBI" id="CHEBI:58349"/>
        <dbReference type="ChEBI" id="CHEBI:68483"/>
        <dbReference type="ChEBI" id="CHEBI:70757"/>
        <dbReference type="EC" id="1.3.1.98"/>
    </reaction>
</comment>
<evidence type="ECO:0000256" key="11">
    <source>
        <dbReference type="ARBA" id="ARBA00022984"/>
    </source>
</evidence>
<dbReference type="Pfam" id="PF01565">
    <property type="entry name" value="FAD_binding_4"/>
    <property type="match status" value="1"/>
</dbReference>
<dbReference type="InterPro" id="IPR016169">
    <property type="entry name" value="FAD-bd_PCMH_sub2"/>
</dbReference>
<organism evidence="18 19">
    <name type="scientific">Candidatus Wolfebacteria bacterium CG18_big_fil_WC_8_21_14_2_50_39_7</name>
    <dbReference type="NCBI Taxonomy" id="1975071"/>
    <lineage>
        <taxon>Bacteria</taxon>
        <taxon>Candidatus Wolfeibacteriota</taxon>
    </lineage>
</organism>
<comment type="function">
    <text evidence="2 16">Cell wall formation.</text>
</comment>
<feature type="active site" evidence="16">
    <location>
        <position position="329"/>
    </location>
</feature>
<comment type="similarity">
    <text evidence="16">Belongs to the MurB family.</text>
</comment>
<evidence type="ECO:0000256" key="5">
    <source>
        <dbReference type="ARBA" id="ARBA00022490"/>
    </source>
</evidence>
<dbReference type="GO" id="GO:0009252">
    <property type="term" value="P:peptidoglycan biosynthetic process"/>
    <property type="evidence" value="ECO:0007669"/>
    <property type="project" value="UniProtKB-UniRule"/>
</dbReference>
<dbReference type="Proteomes" id="UP000229241">
    <property type="component" value="Unassembled WGS sequence"/>
</dbReference>
<keyword evidence="7 16" id="KW-0285">Flavoprotein</keyword>
<dbReference type="SUPFAM" id="SSF56176">
    <property type="entry name" value="FAD-binding/transporter-associated domain-like"/>
    <property type="match status" value="1"/>
</dbReference>
<dbReference type="NCBIfam" id="TIGR00179">
    <property type="entry name" value="murB"/>
    <property type="match status" value="1"/>
</dbReference>
<evidence type="ECO:0000256" key="14">
    <source>
        <dbReference type="ARBA" id="ARBA00023316"/>
    </source>
</evidence>
<sequence length="333" mass="37056">MFSRRYSRKFASIIMFEEKIPLSKYSNYKIGGPARYFFEAKSIDDIIKALEKWRLLAPYQIRKANFGSGVFTLGAGTNILFGDEGFNGLILKPNIQLIKKEGDILRVGAGVLISQLVDYLINKNLSGLEWAGGLPGTVGGAVRGNAGSFGGEIQTIVKEVVSLDISRPQTKIIRRNNRDCNFSYRSSIFKLNKNREIIVEAALILKKGDRKLMQTIIEENINYRRQKQPLEHPNIGSIFKNVALKKVAKNAHKSFNSVIKNDPFPVIPAAHLISEAGLKGISHGGAMISPKHPNFIVNVLGATAKDVKNLIQLVKKEVKKKFNIGLEEEIVRL</sequence>
<dbReference type="GO" id="GO:0071555">
    <property type="term" value="P:cell wall organization"/>
    <property type="evidence" value="ECO:0007669"/>
    <property type="project" value="UniProtKB-KW"/>
</dbReference>
<keyword evidence="14 16" id="KW-0961">Cell wall biogenesis/degradation</keyword>
<dbReference type="Gene3D" id="3.30.465.10">
    <property type="match status" value="1"/>
</dbReference>
<dbReference type="EMBL" id="PCTX01000051">
    <property type="protein sequence ID" value="PIP92114.1"/>
    <property type="molecule type" value="Genomic_DNA"/>
</dbReference>
<evidence type="ECO:0000256" key="9">
    <source>
        <dbReference type="ARBA" id="ARBA00022857"/>
    </source>
</evidence>
<dbReference type="InterPro" id="IPR003170">
    <property type="entry name" value="MurB"/>
</dbReference>
<dbReference type="InterPro" id="IPR036318">
    <property type="entry name" value="FAD-bd_PCMH-like_sf"/>
</dbReference>
<dbReference type="GO" id="GO:0051301">
    <property type="term" value="P:cell division"/>
    <property type="evidence" value="ECO:0007669"/>
    <property type="project" value="UniProtKB-KW"/>
</dbReference>
<feature type="domain" description="FAD-binding PCMH-type" evidence="17">
    <location>
        <begin position="29"/>
        <end position="208"/>
    </location>
</feature>
<accession>A0A2H0ECF4</accession>
<evidence type="ECO:0000256" key="1">
    <source>
        <dbReference type="ARBA" id="ARBA00001974"/>
    </source>
</evidence>
<evidence type="ECO:0000256" key="7">
    <source>
        <dbReference type="ARBA" id="ARBA00022630"/>
    </source>
</evidence>
<gene>
    <name evidence="16 18" type="primary">murB</name>
    <name evidence="18" type="ORF">COW77_01705</name>
</gene>
<proteinExistence type="inferred from homology"/>
<dbReference type="GO" id="GO:0005829">
    <property type="term" value="C:cytosol"/>
    <property type="evidence" value="ECO:0007669"/>
    <property type="project" value="TreeGrafter"/>
</dbReference>
<evidence type="ECO:0000259" key="17">
    <source>
        <dbReference type="PROSITE" id="PS51387"/>
    </source>
</evidence>
<feature type="active site" description="Proton donor" evidence="16">
    <location>
        <position position="237"/>
    </location>
</feature>
<comment type="caution">
    <text evidence="18">The sequence shown here is derived from an EMBL/GenBank/DDBJ whole genome shotgun (WGS) entry which is preliminary data.</text>
</comment>
<evidence type="ECO:0000313" key="19">
    <source>
        <dbReference type="Proteomes" id="UP000229241"/>
    </source>
</evidence>
<evidence type="ECO:0000256" key="16">
    <source>
        <dbReference type="HAMAP-Rule" id="MF_00037"/>
    </source>
</evidence>
<keyword evidence="9 16" id="KW-0521">NADP</keyword>
<evidence type="ECO:0000256" key="13">
    <source>
        <dbReference type="ARBA" id="ARBA00023306"/>
    </source>
</evidence>
<protein>
    <recommendedName>
        <fullName evidence="16">UDP-N-acetylenolpyruvoylglucosamine reductase</fullName>
        <ecNumber evidence="16">1.3.1.98</ecNumber>
    </recommendedName>
    <alternativeName>
        <fullName evidence="16">UDP-N-acetylmuramate dehydrogenase</fullName>
    </alternativeName>
</protein>
<comment type="subcellular location">
    <subcellularLocation>
        <location evidence="3 16">Cytoplasm</location>
    </subcellularLocation>
</comment>
<dbReference type="InterPro" id="IPR006094">
    <property type="entry name" value="Oxid_FAD_bind_N"/>
</dbReference>
<evidence type="ECO:0000256" key="8">
    <source>
        <dbReference type="ARBA" id="ARBA00022827"/>
    </source>
</evidence>
<dbReference type="PANTHER" id="PTHR21071">
    <property type="entry name" value="UDP-N-ACETYLENOLPYRUVOYLGLUCOSAMINE REDUCTASE"/>
    <property type="match status" value="1"/>
</dbReference>
<dbReference type="EC" id="1.3.1.98" evidence="16"/>
<dbReference type="GO" id="GO:0008762">
    <property type="term" value="F:UDP-N-acetylmuramate dehydrogenase activity"/>
    <property type="evidence" value="ECO:0007669"/>
    <property type="project" value="UniProtKB-UniRule"/>
</dbReference>
<dbReference type="Gene3D" id="3.30.43.10">
    <property type="entry name" value="Uridine Diphospho-n-acetylenolpyruvylglucosamine Reductase, domain 2"/>
    <property type="match status" value="1"/>
</dbReference>
<comment type="pathway">
    <text evidence="4 16">Cell wall biogenesis; peptidoglycan biosynthesis.</text>
</comment>
<dbReference type="GO" id="GO:0071949">
    <property type="term" value="F:FAD binding"/>
    <property type="evidence" value="ECO:0007669"/>
    <property type="project" value="InterPro"/>
</dbReference>
<comment type="cofactor">
    <cofactor evidence="1 16">
        <name>FAD</name>
        <dbReference type="ChEBI" id="CHEBI:57692"/>
    </cofactor>
</comment>
<dbReference type="InterPro" id="IPR011601">
    <property type="entry name" value="MurB_C"/>
</dbReference>